<evidence type="ECO:0000256" key="7">
    <source>
        <dbReference type="ARBA" id="ARBA00022840"/>
    </source>
</evidence>
<keyword evidence="7 9" id="KW-0067">ATP-binding</keyword>
<dbReference type="HAMAP" id="MF_00365">
    <property type="entry name" value="RecF"/>
    <property type="match status" value="1"/>
</dbReference>
<dbReference type="EMBL" id="BAABEY010000036">
    <property type="protein sequence ID" value="GAA4447017.1"/>
    <property type="molecule type" value="Genomic_DNA"/>
</dbReference>
<protein>
    <recommendedName>
        <fullName evidence="3 9">DNA replication and repair protein RecF</fullName>
    </recommendedName>
</protein>
<keyword evidence="13" id="KW-1185">Reference proteome</keyword>
<keyword evidence="6 9" id="KW-0547">Nucleotide-binding</keyword>
<reference evidence="13" key="1">
    <citation type="journal article" date="2019" name="Int. J. Syst. Evol. Microbiol.">
        <title>The Global Catalogue of Microorganisms (GCM) 10K type strain sequencing project: providing services to taxonomists for standard genome sequencing and annotation.</title>
        <authorList>
            <consortium name="The Broad Institute Genomics Platform"/>
            <consortium name="The Broad Institute Genome Sequencing Center for Infectious Disease"/>
            <person name="Wu L."/>
            <person name="Ma J."/>
        </authorList>
    </citation>
    <scope>NUCLEOTIDE SEQUENCE [LARGE SCALE GENOMIC DNA]</scope>
    <source>
        <strain evidence="13">JCM 31920</strain>
    </source>
</reference>
<evidence type="ECO:0000256" key="10">
    <source>
        <dbReference type="RuleBase" id="RU000578"/>
    </source>
</evidence>
<evidence type="ECO:0000313" key="12">
    <source>
        <dbReference type="EMBL" id="GAA4447017.1"/>
    </source>
</evidence>
<dbReference type="Gene3D" id="1.20.1050.90">
    <property type="entry name" value="RecF/RecN/SMC, N-terminal domain"/>
    <property type="match status" value="1"/>
</dbReference>
<dbReference type="SUPFAM" id="SSF52540">
    <property type="entry name" value="P-loop containing nucleoside triphosphate hydrolases"/>
    <property type="match status" value="1"/>
</dbReference>
<comment type="similarity">
    <text evidence="2 9 10">Belongs to the RecF family.</text>
</comment>
<keyword evidence="9 10" id="KW-0234">DNA repair</keyword>
<evidence type="ECO:0000256" key="6">
    <source>
        <dbReference type="ARBA" id="ARBA00022741"/>
    </source>
</evidence>
<keyword evidence="5 9" id="KW-0235">DNA replication</keyword>
<evidence type="ECO:0000256" key="5">
    <source>
        <dbReference type="ARBA" id="ARBA00022705"/>
    </source>
</evidence>
<dbReference type="PANTHER" id="PTHR32182:SF0">
    <property type="entry name" value="DNA REPLICATION AND REPAIR PROTEIN RECF"/>
    <property type="match status" value="1"/>
</dbReference>
<dbReference type="PANTHER" id="PTHR32182">
    <property type="entry name" value="DNA REPLICATION AND REPAIR PROTEIN RECF"/>
    <property type="match status" value="1"/>
</dbReference>
<dbReference type="PROSITE" id="PS00617">
    <property type="entry name" value="RECF_1"/>
    <property type="match status" value="1"/>
</dbReference>
<keyword evidence="8 9" id="KW-0238">DNA-binding</keyword>
<dbReference type="InterPro" id="IPR018078">
    <property type="entry name" value="DNA-binding_RecF_CS"/>
</dbReference>
<evidence type="ECO:0000256" key="1">
    <source>
        <dbReference type="ARBA" id="ARBA00004496"/>
    </source>
</evidence>
<dbReference type="PROSITE" id="PS00618">
    <property type="entry name" value="RECF_2"/>
    <property type="match status" value="1"/>
</dbReference>
<evidence type="ECO:0000256" key="8">
    <source>
        <dbReference type="ARBA" id="ARBA00023125"/>
    </source>
</evidence>
<keyword evidence="9 10" id="KW-0742">SOS response</keyword>
<feature type="domain" description="RecF/RecN/SMC N-terminal" evidence="11">
    <location>
        <begin position="3"/>
        <end position="337"/>
    </location>
</feature>
<gene>
    <name evidence="9 12" type="primary">recF</name>
    <name evidence="12" type="ORF">GCM10023091_41230</name>
</gene>
<dbReference type="InterPro" id="IPR001238">
    <property type="entry name" value="DNA-binding_RecF"/>
</dbReference>
<evidence type="ECO:0000256" key="2">
    <source>
        <dbReference type="ARBA" id="ARBA00008016"/>
    </source>
</evidence>
<comment type="subcellular location">
    <subcellularLocation>
        <location evidence="1 9 10">Cytoplasm</location>
    </subcellularLocation>
</comment>
<accession>A0ABP8M9U3</accession>
<evidence type="ECO:0000259" key="11">
    <source>
        <dbReference type="Pfam" id="PF02463"/>
    </source>
</evidence>
<keyword evidence="9 10" id="KW-0227">DNA damage</keyword>
<dbReference type="InterPro" id="IPR027417">
    <property type="entry name" value="P-loop_NTPase"/>
</dbReference>
<evidence type="ECO:0000256" key="3">
    <source>
        <dbReference type="ARBA" id="ARBA00020170"/>
    </source>
</evidence>
<dbReference type="InterPro" id="IPR003395">
    <property type="entry name" value="RecF/RecN/SMC_N"/>
</dbReference>
<dbReference type="Gene3D" id="3.40.50.300">
    <property type="entry name" value="P-loop containing nucleotide triphosphate hydrolases"/>
    <property type="match status" value="1"/>
</dbReference>
<dbReference type="NCBIfam" id="TIGR00611">
    <property type="entry name" value="recf"/>
    <property type="match status" value="1"/>
</dbReference>
<evidence type="ECO:0000256" key="9">
    <source>
        <dbReference type="HAMAP-Rule" id="MF_00365"/>
    </source>
</evidence>
<organism evidence="12 13">
    <name type="scientific">Ravibacter arvi</name>
    <dbReference type="NCBI Taxonomy" id="2051041"/>
    <lineage>
        <taxon>Bacteria</taxon>
        <taxon>Pseudomonadati</taxon>
        <taxon>Bacteroidota</taxon>
        <taxon>Cytophagia</taxon>
        <taxon>Cytophagales</taxon>
        <taxon>Spirosomataceae</taxon>
        <taxon>Ravibacter</taxon>
    </lineage>
</organism>
<dbReference type="Proteomes" id="UP001501508">
    <property type="component" value="Unassembled WGS sequence"/>
</dbReference>
<evidence type="ECO:0000256" key="4">
    <source>
        <dbReference type="ARBA" id="ARBA00022490"/>
    </source>
</evidence>
<keyword evidence="4 9" id="KW-0963">Cytoplasm</keyword>
<proteinExistence type="inferred from homology"/>
<sequence length="363" mass="41679">MRIEKLLLRQFKNYREADFEFSSRLNCLLGENGSGKTNLMDAIYFLALTKSAFHSQDPFCIAHDAEYFMLDGTFAEEDRRTAVKCVVHRTQRKAIWADGKLCDKFSEHIGRFPVVLVEPADTDLIREGSEVRRKFFDGVMSQINSGYLVDLLAYNRYLSQRNALLKMAVSSGGYDDAVLGMYDEAMIDLCERLSRQRATFIGQFETVFQKHYHYLSEGREAVAISYETGLLENDFPTRFKLQHQADLQAQRTTLGLHRDDYGFTFDGVPVKKFGSQGQLKSFVLAMRLTQFELMEQLKGVKPILLLDDVFDKLDEKRVKRLLSLVENGFFGQVFISDARPDRSRQILDGLACEKRFIEVKPAS</sequence>
<name>A0ABP8M9U3_9BACT</name>
<comment type="function">
    <text evidence="9 10">The RecF protein is involved in DNA metabolism; it is required for DNA replication and normal SOS inducibility. RecF binds preferentially to single-stranded, linear DNA. It also seems to bind ATP.</text>
</comment>
<dbReference type="Pfam" id="PF02463">
    <property type="entry name" value="SMC_N"/>
    <property type="match status" value="1"/>
</dbReference>
<evidence type="ECO:0000313" key="13">
    <source>
        <dbReference type="Proteomes" id="UP001501508"/>
    </source>
</evidence>
<dbReference type="InterPro" id="IPR042174">
    <property type="entry name" value="RecF_2"/>
</dbReference>
<dbReference type="RefSeq" id="WP_345032736.1">
    <property type="nucleotide sequence ID" value="NZ_BAABEY010000036.1"/>
</dbReference>
<comment type="caution">
    <text evidence="12">The sequence shown here is derived from an EMBL/GenBank/DDBJ whole genome shotgun (WGS) entry which is preliminary data.</text>
</comment>
<feature type="binding site" evidence="9">
    <location>
        <begin position="30"/>
        <end position="37"/>
    </location>
    <ligand>
        <name>ATP</name>
        <dbReference type="ChEBI" id="CHEBI:30616"/>
    </ligand>
</feature>